<evidence type="ECO:0000313" key="8">
    <source>
        <dbReference type="Proteomes" id="UP001141259"/>
    </source>
</evidence>
<proteinExistence type="predicted"/>
<dbReference type="AlphaFoldDB" id="A0A9X3A4T8"/>
<dbReference type="RefSeq" id="WP_259627090.1">
    <property type="nucleotide sequence ID" value="NZ_JANYMP010000019.1"/>
</dbReference>
<dbReference type="InterPro" id="IPR009057">
    <property type="entry name" value="Homeodomain-like_sf"/>
</dbReference>
<dbReference type="GO" id="GO:0046677">
    <property type="term" value="P:response to antibiotic"/>
    <property type="evidence" value="ECO:0007669"/>
    <property type="project" value="InterPro"/>
</dbReference>
<dbReference type="PROSITE" id="PS50977">
    <property type="entry name" value="HTH_TETR_2"/>
    <property type="match status" value="1"/>
</dbReference>
<dbReference type="InterPro" id="IPR001647">
    <property type="entry name" value="HTH_TetR"/>
</dbReference>
<dbReference type="Proteomes" id="UP001141259">
    <property type="component" value="Unassembled WGS sequence"/>
</dbReference>
<evidence type="ECO:0000256" key="4">
    <source>
        <dbReference type="ARBA" id="ARBA00023163"/>
    </source>
</evidence>
<dbReference type="GO" id="GO:0045892">
    <property type="term" value="P:negative regulation of DNA-templated transcription"/>
    <property type="evidence" value="ECO:0007669"/>
    <property type="project" value="InterPro"/>
</dbReference>
<dbReference type="InterPro" id="IPR004111">
    <property type="entry name" value="Repressor_TetR_C"/>
</dbReference>
<sequence>MVDKARDPVFDSVWLAERKPSSAQASPLSREAIVTAAVEALDVDGLAALSMRKLATRLGVAPMSLYWHVPTKDAVLELAMDEVFGEIGAPDLDRAWTDEVRKLMGQVRLLFQRHPWLPQVLGSYPNIGPNAVALAESMITVLSGTGLPVVEVSRASSTVISFVVGFAASEVRWAEETTAPRRPDQEWTAALVERYRERFPLFTAQFDLPELWEADAQFDYGLDCVIAGVETRTGQPRR</sequence>
<dbReference type="SUPFAM" id="SSF46689">
    <property type="entry name" value="Homeodomain-like"/>
    <property type="match status" value="1"/>
</dbReference>
<reference evidence="7" key="1">
    <citation type="submission" date="2022-08" db="EMBL/GenBank/DDBJ databases">
        <authorList>
            <person name="Tistechok S."/>
            <person name="Samborskyy M."/>
            <person name="Roman I."/>
        </authorList>
    </citation>
    <scope>NUCLEOTIDE SEQUENCE</scope>
    <source>
        <strain evidence="7">DSM 103496</strain>
    </source>
</reference>
<evidence type="ECO:0000259" key="6">
    <source>
        <dbReference type="PROSITE" id="PS50977"/>
    </source>
</evidence>
<evidence type="ECO:0000256" key="1">
    <source>
        <dbReference type="ARBA" id="ARBA00022491"/>
    </source>
</evidence>
<dbReference type="Gene3D" id="1.10.10.60">
    <property type="entry name" value="Homeodomain-like"/>
    <property type="match status" value="1"/>
</dbReference>
<dbReference type="InterPro" id="IPR036271">
    <property type="entry name" value="Tet_transcr_reg_TetR-rel_C_sf"/>
</dbReference>
<keyword evidence="4" id="KW-0804">Transcription</keyword>
<keyword evidence="3 5" id="KW-0238">DNA-binding</keyword>
<gene>
    <name evidence="7" type="ORF">NZH93_32510</name>
</gene>
<evidence type="ECO:0000256" key="2">
    <source>
        <dbReference type="ARBA" id="ARBA00023015"/>
    </source>
</evidence>
<dbReference type="Pfam" id="PF00440">
    <property type="entry name" value="TetR_N"/>
    <property type="match status" value="1"/>
</dbReference>
<keyword evidence="2" id="KW-0805">Transcription regulation</keyword>
<keyword evidence="8" id="KW-1185">Reference proteome</keyword>
<dbReference type="Pfam" id="PF02909">
    <property type="entry name" value="TetR_C_1"/>
    <property type="match status" value="1"/>
</dbReference>
<dbReference type="InterPro" id="IPR050109">
    <property type="entry name" value="HTH-type_TetR-like_transc_reg"/>
</dbReference>
<feature type="DNA-binding region" description="H-T-H motif" evidence="5">
    <location>
        <begin position="50"/>
        <end position="69"/>
    </location>
</feature>
<dbReference type="SUPFAM" id="SSF48498">
    <property type="entry name" value="Tetracyclin repressor-like, C-terminal domain"/>
    <property type="match status" value="1"/>
</dbReference>
<evidence type="ECO:0000313" key="7">
    <source>
        <dbReference type="EMBL" id="MCS7481603.1"/>
    </source>
</evidence>
<name>A0A9X3A4T8_9PSEU</name>
<protein>
    <submittedName>
        <fullName evidence="7">TetR/AcrR family transcriptional regulator</fullName>
    </submittedName>
</protein>
<comment type="caution">
    <text evidence="7">The sequence shown here is derived from an EMBL/GenBank/DDBJ whole genome shotgun (WGS) entry which is preliminary data.</text>
</comment>
<evidence type="ECO:0000256" key="5">
    <source>
        <dbReference type="PROSITE-ProRule" id="PRU00335"/>
    </source>
</evidence>
<feature type="domain" description="HTH tetR-type" evidence="6">
    <location>
        <begin position="27"/>
        <end position="87"/>
    </location>
</feature>
<organism evidence="7 8">
    <name type="scientific">Umezawaea endophytica</name>
    <dbReference type="NCBI Taxonomy" id="1654476"/>
    <lineage>
        <taxon>Bacteria</taxon>
        <taxon>Bacillati</taxon>
        <taxon>Actinomycetota</taxon>
        <taxon>Actinomycetes</taxon>
        <taxon>Pseudonocardiales</taxon>
        <taxon>Pseudonocardiaceae</taxon>
        <taxon>Umezawaea</taxon>
    </lineage>
</organism>
<accession>A0A9X3A4T8</accession>
<dbReference type="GO" id="GO:0000976">
    <property type="term" value="F:transcription cis-regulatory region binding"/>
    <property type="evidence" value="ECO:0007669"/>
    <property type="project" value="TreeGrafter"/>
</dbReference>
<dbReference type="Gene3D" id="1.10.357.10">
    <property type="entry name" value="Tetracycline Repressor, domain 2"/>
    <property type="match status" value="1"/>
</dbReference>
<dbReference type="PANTHER" id="PTHR30055:SF151">
    <property type="entry name" value="TRANSCRIPTIONAL REGULATORY PROTEIN"/>
    <property type="match status" value="1"/>
</dbReference>
<keyword evidence="1" id="KW-0678">Repressor</keyword>
<dbReference type="InterPro" id="IPR003012">
    <property type="entry name" value="Tet_transcr_reg_TetR"/>
</dbReference>
<evidence type="ECO:0000256" key="3">
    <source>
        <dbReference type="ARBA" id="ARBA00023125"/>
    </source>
</evidence>
<dbReference type="PRINTS" id="PR00400">
    <property type="entry name" value="TETREPRESSOR"/>
</dbReference>
<dbReference type="PANTHER" id="PTHR30055">
    <property type="entry name" value="HTH-TYPE TRANSCRIPTIONAL REGULATOR RUTR"/>
    <property type="match status" value="1"/>
</dbReference>
<dbReference type="EMBL" id="JANYMP010000019">
    <property type="protein sequence ID" value="MCS7481603.1"/>
    <property type="molecule type" value="Genomic_DNA"/>
</dbReference>
<dbReference type="GO" id="GO:0003700">
    <property type="term" value="F:DNA-binding transcription factor activity"/>
    <property type="evidence" value="ECO:0007669"/>
    <property type="project" value="TreeGrafter"/>
</dbReference>